<keyword evidence="2" id="KW-1185">Reference proteome</keyword>
<protein>
    <recommendedName>
        <fullName evidence="3">Tail assembly chaperone</fullName>
    </recommendedName>
</protein>
<evidence type="ECO:0000313" key="2">
    <source>
        <dbReference type="Proteomes" id="UP001304683"/>
    </source>
</evidence>
<dbReference type="RefSeq" id="WP_318751548.1">
    <property type="nucleotide sequence ID" value="NZ_CP132508.1"/>
</dbReference>
<sequence>MDEDRVITLEEIRQRARGEIVDLPDWDGQGTIRVRLRKVDLTPVILQHNFLPNALKVKVQEAFEGKPPRPAPAPEVDLDLHKLMPALDAIAKEALVEPTYEQITEILPLTLTQKLAILEWVTKDLKALESFRGES</sequence>
<reference evidence="1 2" key="1">
    <citation type="submission" date="2023-08" db="EMBL/GenBank/DDBJ databases">
        <title>Genome sequence of Thermaerobacter compostii strain Ins1, a spore-forming filamentous bacterium isolated from a deep geothermal reservoir.</title>
        <authorList>
            <person name="Bregnard D."/>
            <person name="Gonzalez D."/>
            <person name="Junier P."/>
        </authorList>
    </citation>
    <scope>NUCLEOTIDE SEQUENCE [LARGE SCALE GENOMIC DNA]</scope>
    <source>
        <strain evidence="1 2">Ins1</strain>
    </source>
</reference>
<accession>A0ABZ0QTK7</accession>
<organism evidence="1 2">
    <name type="scientific">Thermaerobacter composti</name>
    <dbReference type="NCBI Taxonomy" id="554949"/>
    <lineage>
        <taxon>Bacteria</taxon>
        <taxon>Bacillati</taxon>
        <taxon>Bacillota</taxon>
        <taxon>Clostridia</taxon>
        <taxon>Eubacteriales</taxon>
        <taxon>Clostridiales Family XVII. Incertae Sedis</taxon>
        <taxon>Thermaerobacter</taxon>
    </lineage>
</organism>
<name>A0ABZ0QTK7_9FIRM</name>
<gene>
    <name evidence="1" type="ORF">Q5761_05985</name>
</gene>
<evidence type="ECO:0008006" key="3">
    <source>
        <dbReference type="Google" id="ProtNLM"/>
    </source>
</evidence>
<dbReference type="EMBL" id="CP132508">
    <property type="protein sequence ID" value="WPD20177.1"/>
    <property type="molecule type" value="Genomic_DNA"/>
</dbReference>
<evidence type="ECO:0000313" key="1">
    <source>
        <dbReference type="EMBL" id="WPD20177.1"/>
    </source>
</evidence>
<proteinExistence type="predicted"/>
<dbReference type="Proteomes" id="UP001304683">
    <property type="component" value="Chromosome"/>
</dbReference>